<protein>
    <recommendedName>
        <fullName evidence="9">Proline-specific endopeptidase</fullName>
    </recommendedName>
</protein>
<accession>A0A1H7SRU1</accession>
<keyword evidence="4" id="KW-0732">Signal</keyword>
<evidence type="ECO:0000313" key="13">
    <source>
        <dbReference type="Proteomes" id="UP000198990"/>
    </source>
</evidence>
<sequence length="710" mass="82375">MFLSILKGDVVISLIFTCLLNNELNMSHMNPPIAKKVEKELIIHDDVRLDNYYWLNDKEDKEVISYLEAENSYYETLTAHTKEFQENLFLEMKGRIKEDDSSVPYKLNDYWYSTRYVIGGEYPLYSRFKQHLNAEEEIMFNGNEMAKGHDYFSLGGIAISPDNKLAAFGVDTVSRRQYTLQVKNLETGVILEDKIVNTTGGGVWANDNKTLFYTRKDPVTLRSDKIYKHKLGTPTTEDVLIFHEDDDTFSTFIYRTKSKKYLVIGSFSTLTSEFQILPTDNPDGEFVVFSPRKRGLEYTIFHYENYFYILTNKDKAENFKLMRTSEEETESEHWQEFIPHREEVLLEDIDIFKEYYVLSERENGLNKIRIIRWDGTEEYFLPFQSETYTAYVGSNPDFDTEILRYSYNSMSTPSSVIDFNMRTKLKDVKKEQEVLGGQFDKENYKELRLWATARDGEKIPMSLVYRKDTVLDENTPLLQYAYGSYGATIDPYFSTVRLSLLDRGFVYTIAHIRGGEYLGRRWYDTGKLMQKKNTFTDFIDCSKFLIEQKMTSAKHLYAMGGSAGGLLMGAIINMQPDIYKGIIAAVPFVDVVTTMLDDSIPLTTGEYDEWGNPNEKEYYDYMKSYSPYDNVVSQEYPNMLVTTGLHDSQVQYFEPAKWVAKLRDLKTDSHQLFLNTNMEAGHGGASGRFESLREVAKEYAFFLDLEGKIA</sequence>
<comment type="similarity">
    <text evidence="2">Belongs to the peptidase S9A family.</text>
</comment>
<organism evidence="12 13">
    <name type="scientific">Maribacter orientalis</name>
    <dbReference type="NCBI Taxonomy" id="228957"/>
    <lineage>
        <taxon>Bacteria</taxon>
        <taxon>Pseudomonadati</taxon>
        <taxon>Bacteroidota</taxon>
        <taxon>Flavobacteriia</taxon>
        <taxon>Flavobacteriales</taxon>
        <taxon>Flavobacteriaceae</taxon>
        <taxon>Maribacter</taxon>
    </lineage>
</organism>
<keyword evidence="5" id="KW-0574">Periplasm</keyword>
<dbReference type="PANTHER" id="PTHR11757:SF19">
    <property type="entry name" value="PROLYL ENDOPEPTIDASE-LIKE"/>
    <property type="match status" value="1"/>
</dbReference>
<dbReference type="EMBL" id="FNZN01000005">
    <property type="protein sequence ID" value="SEL75360.1"/>
    <property type="molecule type" value="Genomic_DNA"/>
</dbReference>
<evidence type="ECO:0000313" key="12">
    <source>
        <dbReference type="EMBL" id="SEL75360.1"/>
    </source>
</evidence>
<dbReference type="InterPro" id="IPR001375">
    <property type="entry name" value="Peptidase_S9_cat"/>
</dbReference>
<proteinExistence type="inferred from homology"/>
<dbReference type="Gene3D" id="2.130.10.120">
    <property type="entry name" value="Prolyl oligopeptidase, N-terminal domain"/>
    <property type="match status" value="1"/>
</dbReference>
<dbReference type="Pfam" id="PF00326">
    <property type="entry name" value="Peptidase_S9"/>
    <property type="match status" value="1"/>
</dbReference>
<evidence type="ECO:0000256" key="4">
    <source>
        <dbReference type="ARBA" id="ARBA00022729"/>
    </source>
</evidence>
<evidence type="ECO:0000256" key="6">
    <source>
        <dbReference type="ARBA" id="ARBA00022801"/>
    </source>
</evidence>
<evidence type="ECO:0000256" key="2">
    <source>
        <dbReference type="ARBA" id="ARBA00005228"/>
    </source>
</evidence>
<evidence type="ECO:0000259" key="11">
    <source>
        <dbReference type="Pfam" id="PF02897"/>
    </source>
</evidence>
<keyword evidence="7" id="KW-0720">Serine protease</keyword>
<dbReference type="SUPFAM" id="SSF50993">
    <property type="entry name" value="Peptidase/esterase 'gauge' domain"/>
    <property type="match status" value="1"/>
</dbReference>
<keyword evidence="6" id="KW-0378">Hydrolase</keyword>
<evidence type="ECO:0000256" key="1">
    <source>
        <dbReference type="ARBA" id="ARBA00004418"/>
    </source>
</evidence>
<comment type="subcellular location">
    <subcellularLocation>
        <location evidence="1">Periplasm</location>
    </subcellularLocation>
</comment>
<dbReference type="GO" id="GO:0006508">
    <property type="term" value="P:proteolysis"/>
    <property type="evidence" value="ECO:0007669"/>
    <property type="project" value="UniProtKB-KW"/>
</dbReference>
<dbReference type="SUPFAM" id="SSF53474">
    <property type="entry name" value="alpha/beta-Hydrolases"/>
    <property type="match status" value="1"/>
</dbReference>
<evidence type="ECO:0000256" key="8">
    <source>
        <dbReference type="ARBA" id="ARBA00060121"/>
    </source>
</evidence>
<dbReference type="GO" id="GO:0042597">
    <property type="term" value="C:periplasmic space"/>
    <property type="evidence" value="ECO:0007669"/>
    <property type="project" value="UniProtKB-SubCell"/>
</dbReference>
<dbReference type="InterPro" id="IPR051543">
    <property type="entry name" value="Serine_Peptidase_S9A"/>
</dbReference>
<feature type="domain" description="Peptidase S9 prolyl oligopeptidase catalytic" evidence="10">
    <location>
        <begin position="492"/>
        <end position="704"/>
    </location>
</feature>
<gene>
    <name evidence="12" type="ORF">SAMN04488008_105102</name>
</gene>
<dbReference type="Gene3D" id="3.40.50.1820">
    <property type="entry name" value="alpha/beta hydrolase"/>
    <property type="match status" value="1"/>
</dbReference>
<comment type="function">
    <text evidence="8">Cleaves peptide bonds on the C-terminal side of prolyl residues within peptides that are up to approximately 30 amino acids long. Has an absolute requirement for an X-Pro bond in the trans configuration immediately preceding the Pro-Y scissible bond.</text>
</comment>
<dbReference type="GO" id="GO:0004252">
    <property type="term" value="F:serine-type endopeptidase activity"/>
    <property type="evidence" value="ECO:0007669"/>
    <property type="project" value="InterPro"/>
</dbReference>
<evidence type="ECO:0000259" key="10">
    <source>
        <dbReference type="Pfam" id="PF00326"/>
    </source>
</evidence>
<name>A0A1H7SRU1_9FLAO</name>
<dbReference type="Pfam" id="PF02897">
    <property type="entry name" value="Peptidase_S9_N"/>
    <property type="match status" value="1"/>
</dbReference>
<dbReference type="AlphaFoldDB" id="A0A1H7SRU1"/>
<evidence type="ECO:0000256" key="5">
    <source>
        <dbReference type="ARBA" id="ARBA00022764"/>
    </source>
</evidence>
<dbReference type="STRING" id="228957.SAMN04488008_105102"/>
<feature type="domain" description="Peptidase S9A N-terminal" evidence="11">
    <location>
        <begin position="31"/>
        <end position="431"/>
    </location>
</feature>
<dbReference type="PANTHER" id="PTHR11757">
    <property type="entry name" value="PROTEASE FAMILY S9A OLIGOPEPTIDASE"/>
    <property type="match status" value="1"/>
</dbReference>
<keyword evidence="3" id="KW-0645">Protease</keyword>
<dbReference type="InterPro" id="IPR029058">
    <property type="entry name" value="AB_hydrolase_fold"/>
</dbReference>
<reference evidence="13" key="1">
    <citation type="submission" date="2016-10" db="EMBL/GenBank/DDBJ databases">
        <authorList>
            <person name="Varghese N."/>
            <person name="Submissions S."/>
        </authorList>
    </citation>
    <scope>NUCLEOTIDE SEQUENCE [LARGE SCALE GENOMIC DNA]</scope>
    <source>
        <strain evidence="13">DSM 16471</strain>
    </source>
</reference>
<dbReference type="FunFam" id="3.40.50.1820:FF:000005">
    <property type="entry name" value="Prolyl endopeptidase"/>
    <property type="match status" value="1"/>
</dbReference>
<keyword evidence="13" id="KW-1185">Reference proteome</keyword>
<evidence type="ECO:0000256" key="7">
    <source>
        <dbReference type="ARBA" id="ARBA00022825"/>
    </source>
</evidence>
<evidence type="ECO:0000256" key="9">
    <source>
        <dbReference type="ARBA" id="ARBA00081187"/>
    </source>
</evidence>
<dbReference type="PRINTS" id="PR00862">
    <property type="entry name" value="PROLIGOPTASE"/>
</dbReference>
<dbReference type="InterPro" id="IPR002470">
    <property type="entry name" value="Peptidase_S9A"/>
</dbReference>
<dbReference type="Proteomes" id="UP000198990">
    <property type="component" value="Unassembled WGS sequence"/>
</dbReference>
<evidence type="ECO:0000256" key="3">
    <source>
        <dbReference type="ARBA" id="ARBA00022670"/>
    </source>
</evidence>
<dbReference type="InterPro" id="IPR023302">
    <property type="entry name" value="Pept_S9A_N"/>
</dbReference>